<dbReference type="EMBL" id="BAAAPN010000010">
    <property type="protein sequence ID" value="GAA1746289.1"/>
    <property type="molecule type" value="Genomic_DNA"/>
</dbReference>
<proteinExistence type="predicted"/>
<reference evidence="2" key="1">
    <citation type="journal article" date="2019" name="Int. J. Syst. Evol. Microbiol.">
        <title>The Global Catalogue of Microorganisms (GCM) 10K type strain sequencing project: providing services to taxonomists for standard genome sequencing and annotation.</title>
        <authorList>
            <consortium name="The Broad Institute Genomics Platform"/>
            <consortium name="The Broad Institute Genome Sequencing Center for Infectious Disease"/>
            <person name="Wu L."/>
            <person name="Ma J."/>
        </authorList>
    </citation>
    <scope>NUCLEOTIDE SEQUENCE [LARGE SCALE GENOMIC DNA]</scope>
    <source>
        <strain evidence="2">JCM 15591</strain>
    </source>
</reference>
<keyword evidence="2" id="KW-1185">Reference proteome</keyword>
<accession>A0ABP4W3S9</accession>
<comment type="caution">
    <text evidence="1">The sequence shown here is derived from an EMBL/GenBank/DDBJ whole genome shotgun (WGS) entry which is preliminary data.</text>
</comment>
<evidence type="ECO:0000313" key="1">
    <source>
        <dbReference type="EMBL" id="GAA1746289.1"/>
    </source>
</evidence>
<evidence type="ECO:0000313" key="2">
    <source>
        <dbReference type="Proteomes" id="UP001501475"/>
    </source>
</evidence>
<protein>
    <submittedName>
        <fullName evidence="1">Uncharacterized protein</fullName>
    </submittedName>
</protein>
<sequence length="96" mass="11104">MVEMYRRAMSEAGYNATYFLQMLAADGPLVTARRLVMSSKPSDGFTALWERKRLGLTVEAHILQERFADLFTDEERSVARRRLDEYGYRPPLANEV</sequence>
<organism evidence="1 2">
    <name type="scientific">Nostocoides vanveenii</name>
    <dbReference type="NCBI Taxonomy" id="330835"/>
    <lineage>
        <taxon>Bacteria</taxon>
        <taxon>Bacillati</taxon>
        <taxon>Actinomycetota</taxon>
        <taxon>Actinomycetes</taxon>
        <taxon>Micrococcales</taxon>
        <taxon>Intrasporangiaceae</taxon>
        <taxon>Nostocoides</taxon>
    </lineage>
</organism>
<name>A0ABP4W3S9_9MICO</name>
<gene>
    <name evidence="1" type="ORF">GCM10009810_03550</name>
</gene>
<dbReference type="Proteomes" id="UP001501475">
    <property type="component" value="Unassembled WGS sequence"/>
</dbReference>